<keyword evidence="2" id="KW-1185">Reference proteome</keyword>
<name>A0A9P5RWV2_9FUNG</name>
<comment type="caution">
    <text evidence="1">The sequence shown here is derived from an EMBL/GenBank/DDBJ whole genome shotgun (WGS) entry which is preliminary data.</text>
</comment>
<dbReference type="OrthoDB" id="2351726at2759"/>
<reference evidence="1" key="1">
    <citation type="journal article" date="2020" name="Fungal Divers.">
        <title>Resolving the Mortierellaceae phylogeny through synthesis of multi-gene phylogenetics and phylogenomics.</title>
        <authorList>
            <person name="Vandepol N."/>
            <person name="Liber J."/>
            <person name="Desiro A."/>
            <person name="Na H."/>
            <person name="Kennedy M."/>
            <person name="Barry K."/>
            <person name="Grigoriev I.V."/>
            <person name="Miller A.N."/>
            <person name="O'Donnell K."/>
            <person name="Stajich J.E."/>
            <person name="Bonito G."/>
        </authorList>
    </citation>
    <scope>NUCLEOTIDE SEQUENCE</scope>
    <source>
        <strain evidence="1">NRRL 6426</strain>
    </source>
</reference>
<dbReference type="EMBL" id="JAAAUQ010000677">
    <property type="protein sequence ID" value="KAF9148325.1"/>
    <property type="molecule type" value="Genomic_DNA"/>
</dbReference>
<protein>
    <submittedName>
        <fullName evidence="1">Uncharacterized protein</fullName>
    </submittedName>
</protein>
<evidence type="ECO:0000313" key="2">
    <source>
        <dbReference type="Proteomes" id="UP000748756"/>
    </source>
</evidence>
<sequence length="267" mass="29483">ITMSDDLENLKRWVAGRSLLGLPRSAPSAVYADINTEMVAQPFYFNVAPRGARGVELFRNPDNHADAAAAVMTFAGIKSGFRPALGLKGQAAQFNEYVRRIASFPGFFIDRTDVTGNQYTSSNFNLMISQILIAYVGFGGTDINGVIQSVLRMANSILNKSSSESDKAIFSQDTINKSSNTTYITIFYATLAMKVDKQGKKTYYDQSYQIFRTLIRINTTYLVTHAEELAAMLGDGGLNEWDRQGSSPTGDKLSCFENQLKEAVKEQ</sequence>
<gene>
    <name evidence="1" type="ORF">BG015_009947</name>
</gene>
<organism evidence="1 2">
    <name type="scientific">Linnemannia schmuckeri</name>
    <dbReference type="NCBI Taxonomy" id="64567"/>
    <lineage>
        <taxon>Eukaryota</taxon>
        <taxon>Fungi</taxon>
        <taxon>Fungi incertae sedis</taxon>
        <taxon>Mucoromycota</taxon>
        <taxon>Mortierellomycotina</taxon>
        <taxon>Mortierellomycetes</taxon>
        <taxon>Mortierellales</taxon>
        <taxon>Mortierellaceae</taxon>
        <taxon>Linnemannia</taxon>
    </lineage>
</organism>
<dbReference type="Proteomes" id="UP000748756">
    <property type="component" value="Unassembled WGS sequence"/>
</dbReference>
<evidence type="ECO:0000313" key="1">
    <source>
        <dbReference type="EMBL" id="KAF9148325.1"/>
    </source>
</evidence>
<feature type="non-terminal residue" evidence="1">
    <location>
        <position position="1"/>
    </location>
</feature>
<dbReference type="AlphaFoldDB" id="A0A9P5RWV2"/>
<proteinExistence type="predicted"/>
<accession>A0A9P5RWV2</accession>